<dbReference type="EMBL" id="JAXIOK010000022">
    <property type="protein sequence ID" value="KAK4744621.1"/>
    <property type="molecule type" value="Genomic_DNA"/>
</dbReference>
<evidence type="ECO:0000313" key="2">
    <source>
        <dbReference type="Proteomes" id="UP001345219"/>
    </source>
</evidence>
<accession>A0AAN7JB66</accession>
<comment type="caution">
    <text evidence="1">The sequence shown here is derived from an EMBL/GenBank/DDBJ whole genome shotgun (WGS) entry which is preliminary data.</text>
</comment>
<evidence type="ECO:0000313" key="1">
    <source>
        <dbReference type="EMBL" id="KAK4744621.1"/>
    </source>
</evidence>
<dbReference type="Proteomes" id="UP001345219">
    <property type="component" value="Chromosome 9"/>
</dbReference>
<dbReference type="AlphaFoldDB" id="A0AAN7JB66"/>
<gene>
    <name evidence="1" type="ORF">SAY87_010933</name>
</gene>
<reference evidence="1 2" key="1">
    <citation type="journal article" date="2023" name="Hortic Res">
        <title>Pangenome of water caltrop reveals structural variations and asymmetric subgenome divergence after allopolyploidization.</title>
        <authorList>
            <person name="Zhang X."/>
            <person name="Chen Y."/>
            <person name="Wang L."/>
            <person name="Yuan Y."/>
            <person name="Fang M."/>
            <person name="Shi L."/>
            <person name="Lu R."/>
            <person name="Comes H.P."/>
            <person name="Ma Y."/>
            <person name="Chen Y."/>
            <person name="Huang G."/>
            <person name="Zhou Y."/>
            <person name="Zheng Z."/>
            <person name="Qiu Y."/>
        </authorList>
    </citation>
    <scope>NUCLEOTIDE SEQUENCE [LARGE SCALE GENOMIC DNA]</scope>
    <source>
        <tissue evidence="1">Roots</tissue>
    </source>
</reference>
<sequence length="81" mass="8723">MSRAVIPSAFASSRKKKPLKDAAMAESLPVNVPSWSRARQIRGGDEERDGVAAATRVLGEAEGEWLSTEEGMGKTQWSYAG</sequence>
<name>A0AAN7JB66_9MYRT</name>
<keyword evidence="2" id="KW-1185">Reference proteome</keyword>
<protein>
    <submittedName>
        <fullName evidence="1">Uncharacterized protein</fullName>
    </submittedName>
</protein>
<proteinExistence type="predicted"/>
<organism evidence="1 2">
    <name type="scientific">Trapa incisa</name>
    <dbReference type="NCBI Taxonomy" id="236973"/>
    <lineage>
        <taxon>Eukaryota</taxon>
        <taxon>Viridiplantae</taxon>
        <taxon>Streptophyta</taxon>
        <taxon>Embryophyta</taxon>
        <taxon>Tracheophyta</taxon>
        <taxon>Spermatophyta</taxon>
        <taxon>Magnoliopsida</taxon>
        <taxon>eudicotyledons</taxon>
        <taxon>Gunneridae</taxon>
        <taxon>Pentapetalae</taxon>
        <taxon>rosids</taxon>
        <taxon>malvids</taxon>
        <taxon>Myrtales</taxon>
        <taxon>Lythraceae</taxon>
        <taxon>Trapa</taxon>
    </lineage>
</organism>